<reference evidence="2" key="1">
    <citation type="journal article" date="2020" name="Microbiol. Resour. Announc.">
        <title>Complete Genome Sequence of Novel Psychrotolerant Legionella Strain TUM19329, Isolated from Antarctic Lake Sediment.</title>
        <authorList>
            <person name="Shimada S."/>
            <person name="Nakai R."/>
            <person name="Aoki K."/>
            <person name="Shimoeda N."/>
            <person name="Ohno G."/>
            <person name="Miyazaki Y."/>
            <person name="Kudoh S."/>
            <person name="Imura S."/>
            <person name="Watanabe K."/>
            <person name="Ishii Y."/>
            <person name="Tateda K."/>
        </authorList>
    </citation>
    <scope>NUCLEOTIDE SEQUENCE [LARGE SCALE GENOMIC DNA]</scope>
    <source>
        <strain evidence="2">TUM19329</strain>
    </source>
</reference>
<evidence type="ECO:0000313" key="3">
    <source>
        <dbReference type="Proteomes" id="UP000502894"/>
    </source>
</evidence>
<dbReference type="AlphaFoldDB" id="A0A6F8T259"/>
<keyword evidence="3" id="KW-1185">Reference proteome</keyword>
<dbReference type="RefSeq" id="WP_173236419.1">
    <property type="nucleotide sequence ID" value="NZ_AP022839.1"/>
</dbReference>
<proteinExistence type="predicted"/>
<dbReference type="EMBL" id="AP022839">
    <property type="protein sequence ID" value="BCA94551.1"/>
    <property type="molecule type" value="Genomic_DNA"/>
</dbReference>
<evidence type="ECO:0000313" key="2">
    <source>
        <dbReference type="EMBL" id="BCA94551.1"/>
    </source>
</evidence>
<organism evidence="2 3">
    <name type="scientific">Legionella antarctica</name>
    <dbReference type="NCBI Taxonomy" id="2708020"/>
    <lineage>
        <taxon>Bacteria</taxon>
        <taxon>Pseudomonadati</taxon>
        <taxon>Pseudomonadota</taxon>
        <taxon>Gammaproteobacteria</taxon>
        <taxon>Legionellales</taxon>
        <taxon>Legionellaceae</taxon>
        <taxon>Legionella</taxon>
    </lineage>
</organism>
<dbReference type="KEGG" id="lant:TUM19329_09120"/>
<dbReference type="Proteomes" id="UP000502894">
    <property type="component" value="Chromosome"/>
</dbReference>
<accession>A0A6F8T259</accession>
<protein>
    <submittedName>
        <fullName evidence="2">Interaptin</fullName>
    </submittedName>
</protein>
<feature type="region of interest" description="Disordered" evidence="1">
    <location>
        <begin position="1174"/>
        <end position="1225"/>
    </location>
</feature>
<sequence length="1225" mass="136516">MAMNSSFLTALHSIYRVAEIADLTQRAQHEKMRDDALDAVLKSDPSNTDEFRKAVSDHNAFWTLFLSMQGAVDSSQLLDPNDSDPQLSFSKLHQKAAEERVRANLYKVDNQVLIAILANNPDECRAYLADKTELGLLKNAKGWLPNVTVLNPTTNTQVPAVPPQNKSVAVLPDEAIKQIQQFASIYLLNNLIFKSTDKVALKQLLDASNQSELNAAMQALGFPQQALSPPAPIRITHPLNKLLSDNFKGRELEVRQTWAKDNFETYVKNLPIDQLLGKKEALEATTLENYRKGLGEIYKNDLSEPDLKDSIGILGARYLQVVISQTEENENFLTALNANDSDLVNAIGSFEDVRESDYIAAAVKFDAPGIRQGLLQRFISSLDTSAANIKLLSEINSVKTTEDFIAGLRKLGITNVDWINKDEWKAMQAWSHAKAVEMVQEQVLSMENTPANQATLKNINLAATLDEFKGELIKIGIDPVDWVTNSNRIKIQNTTRNHAFKMHIEDDKFGELYRPELLKALNQLPQKKQEALLEKPQQLRHLLHAKDANAVKFYLGRDAKGINEVVQENTRLAGFQKLHNVPLAKALANCRIGISLNAKQIVAINKIIKDEGGSYTDVDKYKSFVDKISAVCTIPTPNREFYRAFDLNDDGSALISAKAETLADPIINQHAYNAGLYNFTANSTDISKKMLVDLLLRVEKKQALSDAHINKIDSYFKSSKDVNAFLKKISEDSEPAIKSLKTGIQNELPAILFNQLKIQSLATPLRGKNTPQFNNSLKMINEQLDGMTEARKSFSDSADKLKFLADVDQTHLAAPQFVRESKDDPDGMRAKFEDLADKCDAIVDKLLRNRSLIKAQLASIPTSKTLPQGPFYFERWNRIRDLKDDLQEEQIAIEESLKTFQDYQTRLSGPSGILKAIDDAIAGKKNDYYEPATFTTSIVKAGNSITTAPPVAATSIAASASLGSSGKVNNFLTGDRLEPGDKCEYKMDHTIINGQPPTTFRAQGQFTESYDQTDSPAPSKLKDGKIKKQEERTFNVDQIPTQIQLPSSRQTGSDPRLKESKVNFYMGMAVAIVACFDPSNPPSKGNPIRMNGVSEQEMRHLWTALVVLGEKNEKNMRFKRDVIIVESGPFNPANERGRFGFTSESLYKSYKKEHENTVTAKVTDAQGMAKRQTEHIKAEERAEKGIEKFKKGLSDMKTKSAVAESEKDREEEGAAPETPSVGFKH</sequence>
<feature type="compositionally biased region" description="Basic and acidic residues" evidence="1">
    <location>
        <begin position="1174"/>
        <end position="1212"/>
    </location>
</feature>
<name>A0A6F8T259_9GAMM</name>
<gene>
    <name evidence="2" type="ORF">TUM19329_09120</name>
</gene>
<evidence type="ECO:0000256" key="1">
    <source>
        <dbReference type="SAM" id="MobiDB-lite"/>
    </source>
</evidence>